<dbReference type="EMBL" id="BKCJ010008703">
    <property type="protein sequence ID" value="GEU83543.1"/>
    <property type="molecule type" value="Genomic_DNA"/>
</dbReference>
<feature type="region of interest" description="Disordered" evidence="1">
    <location>
        <begin position="175"/>
        <end position="232"/>
    </location>
</feature>
<protein>
    <submittedName>
        <fullName evidence="2">Uncharacterized protein</fullName>
    </submittedName>
</protein>
<proteinExistence type="predicted"/>
<evidence type="ECO:0000313" key="2">
    <source>
        <dbReference type="EMBL" id="GEU83543.1"/>
    </source>
</evidence>
<sequence>MTKITKIYKDSPQSTREEYVQDDAEEIDDELVHDDEQVNDDEDEEMTNAKDADTGTVMMKLLMQQRSTLCYYSKTIYPREIDVHELKESGRCALKGAQKHTKEPIQKYPQQIDYKEIIEESVQTNLVNKIDKSHSYLTHDKHQVLFDTLFNSLSLNEAIARGEADLEKVLRKIDCDDEDPSAGPNQGKKTKRSRTKESEPSKKSSTSKESSKGKSPAKTSKSGKSVTIKEPVEETVFEMAFDDIKQTVNDVENDANQLPDDST</sequence>
<dbReference type="AlphaFoldDB" id="A0A6L2NBD4"/>
<feature type="compositionally biased region" description="Acidic residues" evidence="1">
    <location>
        <begin position="20"/>
        <end position="46"/>
    </location>
</feature>
<evidence type="ECO:0000256" key="1">
    <source>
        <dbReference type="SAM" id="MobiDB-lite"/>
    </source>
</evidence>
<name>A0A6L2NBD4_TANCI</name>
<comment type="caution">
    <text evidence="2">The sequence shown here is derived from an EMBL/GenBank/DDBJ whole genome shotgun (WGS) entry which is preliminary data.</text>
</comment>
<reference evidence="2" key="1">
    <citation type="journal article" date="2019" name="Sci. Rep.">
        <title>Draft genome of Tanacetum cinerariifolium, the natural source of mosquito coil.</title>
        <authorList>
            <person name="Yamashiro T."/>
            <person name="Shiraishi A."/>
            <person name="Satake H."/>
            <person name="Nakayama K."/>
        </authorList>
    </citation>
    <scope>NUCLEOTIDE SEQUENCE</scope>
</reference>
<gene>
    <name evidence="2" type="ORF">Tci_055521</name>
</gene>
<accession>A0A6L2NBD4</accession>
<feature type="region of interest" description="Disordered" evidence="1">
    <location>
        <begin position="1"/>
        <end position="48"/>
    </location>
</feature>
<organism evidence="2">
    <name type="scientific">Tanacetum cinerariifolium</name>
    <name type="common">Dalmatian daisy</name>
    <name type="synonym">Chrysanthemum cinerariifolium</name>
    <dbReference type="NCBI Taxonomy" id="118510"/>
    <lineage>
        <taxon>Eukaryota</taxon>
        <taxon>Viridiplantae</taxon>
        <taxon>Streptophyta</taxon>
        <taxon>Embryophyta</taxon>
        <taxon>Tracheophyta</taxon>
        <taxon>Spermatophyta</taxon>
        <taxon>Magnoliopsida</taxon>
        <taxon>eudicotyledons</taxon>
        <taxon>Gunneridae</taxon>
        <taxon>Pentapetalae</taxon>
        <taxon>asterids</taxon>
        <taxon>campanulids</taxon>
        <taxon>Asterales</taxon>
        <taxon>Asteraceae</taxon>
        <taxon>Asteroideae</taxon>
        <taxon>Anthemideae</taxon>
        <taxon>Anthemidinae</taxon>
        <taxon>Tanacetum</taxon>
    </lineage>
</organism>
<feature type="compositionally biased region" description="Low complexity" evidence="1">
    <location>
        <begin position="203"/>
        <end position="216"/>
    </location>
</feature>